<dbReference type="GO" id="GO:0004812">
    <property type="term" value="F:aminoacyl-tRNA ligase activity"/>
    <property type="evidence" value="ECO:0007669"/>
    <property type="project" value="UniProtKB-KW"/>
</dbReference>
<evidence type="ECO:0000313" key="5">
    <source>
        <dbReference type="EMBL" id="GET88516.1"/>
    </source>
</evidence>
<organism evidence="5 6">
    <name type="scientific">Leishmania tarentolae</name>
    <name type="common">Sauroleishmania tarentolae</name>
    <dbReference type="NCBI Taxonomy" id="5689"/>
    <lineage>
        <taxon>Eukaryota</taxon>
        <taxon>Discoba</taxon>
        <taxon>Euglenozoa</taxon>
        <taxon>Kinetoplastea</taxon>
        <taxon>Metakinetoplastina</taxon>
        <taxon>Trypanosomatida</taxon>
        <taxon>Trypanosomatidae</taxon>
        <taxon>Leishmaniinae</taxon>
        <taxon>Leishmania</taxon>
        <taxon>lizard Leishmania</taxon>
    </lineage>
</organism>
<dbReference type="PANTHER" id="PTHR11586:SF33">
    <property type="entry name" value="AMINOACYL TRNA SYNTHASE COMPLEX-INTERACTING MULTIFUNCTIONAL PROTEIN 1"/>
    <property type="match status" value="1"/>
</dbReference>
<evidence type="ECO:0000256" key="3">
    <source>
        <dbReference type="PROSITE-ProRule" id="PRU00209"/>
    </source>
</evidence>
<dbReference type="EMBL" id="BLBS01000029">
    <property type="protein sequence ID" value="GET88516.1"/>
    <property type="molecule type" value="Genomic_DNA"/>
</dbReference>
<dbReference type="InterPro" id="IPR002547">
    <property type="entry name" value="tRNA-bd_dom"/>
</dbReference>
<dbReference type="PROSITE" id="PS50886">
    <property type="entry name" value="TRBD"/>
    <property type="match status" value="1"/>
</dbReference>
<proteinExistence type="predicted"/>
<dbReference type="Pfam" id="PF01588">
    <property type="entry name" value="tRNA_bind"/>
    <property type="match status" value="1"/>
</dbReference>
<comment type="caution">
    <text evidence="5">The sequence shown here is derived from an EMBL/GenBank/DDBJ whole genome shotgun (WGS) entry which is preliminary data.</text>
</comment>
<evidence type="ECO:0000256" key="2">
    <source>
        <dbReference type="ARBA" id="ARBA00022884"/>
    </source>
</evidence>
<dbReference type="Proteomes" id="UP000419144">
    <property type="component" value="Unassembled WGS sequence"/>
</dbReference>
<accession>A0A640KFM8</accession>
<evidence type="ECO:0000313" key="6">
    <source>
        <dbReference type="Proteomes" id="UP000419144"/>
    </source>
</evidence>
<dbReference type="AlphaFoldDB" id="A0A640KFM8"/>
<keyword evidence="2 3" id="KW-0694">RNA-binding</keyword>
<dbReference type="OrthoDB" id="197206at2759"/>
<evidence type="ECO:0000256" key="1">
    <source>
        <dbReference type="ARBA" id="ARBA00022555"/>
    </source>
</evidence>
<keyword evidence="1 3" id="KW-0820">tRNA-binding</keyword>
<evidence type="ECO:0000259" key="4">
    <source>
        <dbReference type="PROSITE" id="PS50886"/>
    </source>
</evidence>
<dbReference type="SUPFAM" id="SSF50249">
    <property type="entry name" value="Nucleic acid-binding proteins"/>
    <property type="match status" value="1"/>
</dbReference>
<dbReference type="VEuPathDB" id="TriTrypDB:LtaPh_2204600"/>
<feature type="domain" description="TRNA-binding" evidence="4">
    <location>
        <begin position="262"/>
        <end position="362"/>
    </location>
</feature>
<protein>
    <submittedName>
        <fullName evidence="5">Tyrosyl or methionyl-tRNA synthetase-like protein</fullName>
    </submittedName>
</protein>
<keyword evidence="6" id="KW-1185">Reference proteome</keyword>
<dbReference type="InterPro" id="IPR012340">
    <property type="entry name" value="NA-bd_OB-fold"/>
</dbReference>
<dbReference type="GO" id="GO:0000049">
    <property type="term" value="F:tRNA binding"/>
    <property type="evidence" value="ECO:0007669"/>
    <property type="project" value="UniProtKB-UniRule"/>
</dbReference>
<reference evidence="5" key="1">
    <citation type="submission" date="2019-11" db="EMBL/GenBank/DDBJ databases">
        <title>Leishmania tarentolae CDS.</title>
        <authorList>
            <person name="Goto Y."/>
            <person name="Yamagishi J."/>
        </authorList>
    </citation>
    <scope>NUCLEOTIDE SEQUENCE [LARGE SCALE GENOMIC DNA]</scope>
    <source>
        <strain evidence="5">Parrot Tar II</strain>
    </source>
</reference>
<sequence length="426" mass="44701">MQFVISSSSILAPALQHALGSILGVSALSIEMCAEGPHRVTMDGKTFCGLQVFLQALRRTAVTPEQKSFLGEDEEQMSLVNQWVGAAAVLDADAARAVSDAGTSVAKAVYSDVERILVATSNAGSHYLIGGERATMADVLLYAAVFNHSAHTGVLPTTMKWAAYAQEDTYLAPIRSPAVKTLEHSSSGKGHRAAASAAKPQASYVRPCEEEILRRRAEKEKAKAEKAAAAAAAATGANMAQASASPSVLAPAGKKASKVELDSTSLCVRVGQLTNLRRHPDADRLYIEDMVLGDETRIIVSGLVENYAIEDLEGTQCLVVCNMKPKSLMGVTSQGMVLCAKRGAEVKLIRPPAGAKPGDRILFGATYDAGVAAGGAPEPISANKMSEVLSHLHTNADGVLCWKDEPARDSSGVTVTIADMANCPVS</sequence>
<dbReference type="Gene3D" id="2.40.50.140">
    <property type="entry name" value="Nucleic acid-binding proteins"/>
    <property type="match status" value="1"/>
</dbReference>
<dbReference type="InterPro" id="IPR051270">
    <property type="entry name" value="Tyrosine-tRNA_ligase_regulator"/>
</dbReference>
<name>A0A640KFM8_LEITA</name>
<dbReference type="PANTHER" id="PTHR11586">
    <property type="entry name" value="TRNA-AMINOACYLATION COFACTOR ARC1 FAMILY MEMBER"/>
    <property type="match status" value="1"/>
</dbReference>
<gene>
    <name evidence="5" type="ORF">LtaPh_2204600</name>
</gene>